<name>A0AAV9DD57_ACOCL</name>
<proteinExistence type="predicted"/>
<reference evidence="2" key="2">
    <citation type="submission" date="2023-06" db="EMBL/GenBank/DDBJ databases">
        <authorList>
            <person name="Ma L."/>
            <person name="Liu K.-W."/>
            <person name="Li Z."/>
            <person name="Hsiao Y.-Y."/>
            <person name="Qi Y."/>
            <person name="Fu T."/>
            <person name="Tang G."/>
            <person name="Zhang D."/>
            <person name="Sun W.-H."/>
            <person name="Liu D.-K."/>
            <person name="Li Y."/>
            <person name="Chen G.-Z."/>
            <person name="Liu X.-D."/>
            <person name="Liao X.-Y."/>
            <person name="Jiang Y.-T."/>
            <person name="Yu X."/>
            <person name="Hao Y."/>
            <person name="Huang J."/>
            <person name="Zhao X.-W."/>
            <person name="Ke S."/>
            <person name="Chen Y.-Y."/>
            <person name="Wu W.-L."/>
            <person name="Hsu J.-L."/>
            <person name="Lin Y.-F."/>
            <person name="Huang M.-D."/>
            <person name="Li C.-Y."/>
            <person name="Huang L."/>
            <person name="Wang Z.-W."/>
            <person name="Zhao X."/>
            <person name="Zhong W.-Y."/>
            <person name="Peng D.-H."/>
            <person name="Ahmad S."/>
            <person name="Lan S."/>
            <person name="Zhang J.-S."/>
            <person name="Tsai W.-C."/>
            <person name="Van De Peer Y."/>
            <person name="Liu Z.-J."/>
        </authorList>
    </citation>
    <scope>NUCLEOTIDE SEQUENCE</scope>
    <source>
        <strain evidence="2">CP</strain>
        <tissue evidence="2">Leaves</tissue>
    </source>
</reference>
<evidence type="ECO:0000259" key="1">
    <source>
        <dbReference type="Pfam" id="PF00561"/>
    </source>
</evidence>
<dbReference type="Gene3D" id="3.40.50.1820">
    <property type="entry name" value="alpha/beta hydrolase"/>
    <property type="match status" value="1"/>
</dbReference>
<evidence type="ECO:0000313" key="2">
    <source>
        <dbReference type="EMBL" id="KAK1299277.1"/>
    </source>
</evidence>
<accession>A0AAV9DD57</accession>
<dbReference type="PRINTS" id="PR00111">
    <property type="entry name" value="ABHYDROLASE"/>
</dbReference>
<dbReference type="Proteomes" id="UP001180020">
    <property type="component" value="Unassembled WGS sequence"/>
</dbReference>
<evidence type="ECO:0000313" key="3">
    <source>
        <dbReference type="Proteomes" id="UP001180020"/>
    </source>
</evidence>
<comment type="caution">
    <text evidence="2">The sequence shown here is derived from an EMBL/GenBank/DDBJ whole genome shotgun (WGS) entry which is preliminary data.</text>
</comment>
<reference evidence="2" key="1">
    <citation type="journal article" date="2023" name="Nat. Commun.">
        <title>Diploid and tetraploid genomes of Acorus and the evolution of monocots.</title>
        <authorList>
            <person name="Ma L."/>
            <person name="Liu K.W."/>
            <person name="Li Z."/>
            <person name="Hsiao Y.Y."/>
            <person name="Qi Y."/>
            <person name="Fu T."/>
            <person name="Tang G.D."/>
            <person name="Zhang D."/>
            <person name="Sun W.H."/>
            <person name="Liu D.K."/>
            <person name="Li Y."/>
            <person name="Chen G.Z."/>
            <person name="Liu X.D."/>
            <person name="Liao X.Y."/>
            <person name="Jiang Y.T."/>
            <person name="Yu X."/>
            <person name="Hao Y."/>
            <person name="Huang J."/>
            <person name="Zhao X.W."/>
            <person name="Ke S."/>
            <person name="Chen Y.Y."/>
            <person name="Wu W.L."/>
            <person name="Hsu J.L."/>
            <person name="Lin Y.F."/>
            <person name="Huang M.D."/>
            <person name="Li C.Y."/>
            <person name="Huang L."/>
            <person name="Wang Z.W."/>
            <person name="Zhao X."/>
            <person name="Zhong W.Y."/>
            <person name="Peng D.H."/>
            <person name="Ahmad S."/>
            <person name="Lan S."/>
            <person name="Zhang J.S."/>
            <person name="Tsai W.C."/>
            <person name="Van de Peer Y."/>
            <person name="Liu Z.J."/>
        </authorList>
    </citation>
    <scope>NUCLEOTIDE SEQUENCE</scope>
    <source>
        <strain evidence="2">CP</strain>
    </source>
</reference>
<dbReference type="PANTHER" id="PTHR43139">
    <property type="entry name" value="SI:DKEY-122A22.2"/>
    <property type="match status" value="1"/>
</dbReference>
<sequence length="306" mass="34387">MVNLISIQEPLIHWLIKRAGLRQQMVEIEPGTVMSFWVPNTTSNKPAVVMVHGFAAEGVVTWQFQVGSLTRDYAVYVPDLLFFGKSYTTRSERSPGFQAKCLGMALDLLGVRRCTLVGFSYGGMVSFDLAVARPDLVNSLVVSGSVVAGMTGSVSRPMLDRLGLSSDKELLLPSNLQGLKTLFYIAVHRKFWFPDRMFRDYLEVMFSNRKEKEELLEYLSSTGKGVEDIPQFQQRIVLLWGEEDQIFNMEVAKNLREQLGETAILRAIKRGGHLVHLERPCAYTKCLKESLALLLAQDINGHPSNI</sequence>
<dbReference type="Pfam" id="PF00561">
    <property type="entry name" value="Abhydrolase_1"/>
    <property type="match status" value="1"/>
</dbReference>
<dbReference type="InterPro" id="IPR029058">
    <property type="entry name" value="AB_hydrolase_fold"/>
</dbReference>
<dbReference type="InterPro" id="IPR052370">
    <property type="entry name" value="Meta-cleavage_hydrolase"/>
</dbReference>
<protein>
    <recommendedName>
        <fullName evidence="1">AB hydrolase-1 domain-containing protein</fullName>
    </recommendedName>
</protein>
<dbReference type="SUPFAM" id="SSF53474">
    <property type="entry name" value="alpha/beta-Hydrolases"/>
    <property type="match status" value="1"/>
</dbReference>
<dbReference type="InterPro" id="IPR000073">
    <property type="entry name" value="AB_hydrolase_1"/>
</dbReference>
<organism evidence="2 3">
    <name type="scientific">Acorus calamus</name>
    <name type="common">Sweet flag</name>
    <dbReference type="NCBI Taxonomy" id="4465"/>
    <lineage>
        <taxon>Eukaryota</taxon>
        <taxon>Viridiplantae</taxon>
        <taxon>Streptophyta</taxon>
        <taxon>Embryophyta</taxon>
        <taxon>Tracheophyta</taxon>
        <taxon>Spermatophyta</taxon>
        <taxon>Magnoliopsida</taxon>
        <taxon>Liliopsida</taxon>
        <taxon>Acoraceae</taxon>
        <taxon>Acorus</taxon>
    </lineage>
</organism>
<gene>
    <name evidence="2" type="ORF">QJS10_CPB14g00003</name>
</gene>
<dbReference type="AlphaFoldDB" id="A0AAV9DD57"/>
<dbReference type="PANTHER" id="PTHR43139:SF61">
    <property type="entry name" value="ALPHA_BETA-HYDROLASES SUPERFAMILY PROTEIN"/>
    <property type="match status" value="1"/>
</dbReference>
<dbReference type="EMBL" id="JAUJYO010000014">
    <property type="protein sequence ID" value="KAK1299277.1"/>
    <property type="molecule type" value="Genomic_DNA"/>
</dbReference>
<feature type="domain" description="AB hydrolase-1" evidence="1">
    <location>
        <begin position="46"/>
        <end position="280"/>
    </location>
</feature>
<keyword evidence="3" id="KW-1185">Reference proteome</keyword>